<dbReference type="PANTHER" id="PTHR40765:SF2">
    <property type="entry name" value="ESX-2 SECRETION SYSTEM ATPASE ECCB2"/>
    <property type="match status" value="1"/>
</dbReference>
<evidence type="ECO:0000313" key="3">
    <source>
        <dbReference type="Proteomes" id="UP000635902"/>
    </source>
</evidence>
<proteinExistence type="predicted"/>
<name>A0ABR9ZHL2_9CORY</name>
<keyword evidence="1" id="KW-0812">Transmembrane</keyword>
<feature type="transmembrane region" description="Helical" evidence="1">
    <location>
        <begin position="40"/>
        <end position="61"/>
    </location>
</feature>
<gene>
    <name evidence="2" type="ORF">IRY30_02375</name>
</gene>
<reference evidence="2 3" key="1">
    <citation type="submission" date="2020-10" db="EMBL/GenBank/DDBJ databases">
        <title>Novel species in genus Corynebacterium.</title>
        <authorList>
            <person name="Zhang G."/>
        </authorList>
    </citation>
    <scope>NUCLEOTIDE SEQUENCE [LARGE SCALE GENOMIC DNA]</scope>
    <source>
        <strain evidence="2 3">DSM 45110</strain>
    </source>
</reference>
<dbReference type="EMBL" id="JADKMY010000001">
    <property type="protein sequence ID" value="MBF4552928.1"/>
    <property type="molecule type" value="Genomic_DNA"/>
</dbReference>
<dbReference type="Pfam" id="PF05108">
    <property type="entry name" value="T7SS_ESX1_EccB"/>
    <property type="match status" value="2"/>
</dbReference>
<dbReference type="InterPro" id="IPR007795">
    <property type="entry name" value="T7SS_EccB"/>
</dbReference>
<sequence>MRTTGIQVSGYSFLLRRLELALVIGDPRMAHDPLRSQRRAVFVGVLVSLLIAGGAVMMGLLRPHPNINDADLVADESGTLHVRLEDGFHPITNVASARLILREPVDMQQSTAEQLAKFPHGDPVGIPVAPGLEQAPGRELLFCEPGVVLASTHVEWREHAVLQAPSGTWLVSGKDRFLIDATAPRAFGASSVAASDKLVEQLERRPNVQMPQGETGLMAPFDVAGRVLLAGERAFMATQGGVAELTGPQRALAETLSNVPPIPVNLADAVQQPGAEVLAGVPKEDVDWAEPAKLCVGEQGLGEPEELADSDFAADAGLGDKAEELGVARTPEQAAYDGPGYVGPRGTLAAVTERGFALISESGVRFSVGSQEDLTALGFAEPSHAPWRVISALPDGGLLSEENARVTSVATSTSANTAESAIGTL</sequence>
<dbReference type="Gene3D" id="3.30.2390.20">
    <property type="entry name" value="Type VII secretion system EccB, repeat 1 domain"/>
    <property type="match status" value="1"/>
</dbReference>
<protein>
    <submittedName>
        <fullName evidence="2">Type VII secretion protein EccB</fullName>
    </submittedName>
</protein>
<keyword evidence="1" id="KW-1133">Transmembrane helix</keyword>
<keyword evidence="1" id="KW-0472">Membrane</keyword>
<dbReference type="PANTHER" id="PTHR40765">
    <property type="entry name" value="ESX-2 SECRETION SYSTEM ATPASE ECCB2"/>
    <property type="match status" value="1"/>
</dbReference>
<evidence type="ECO:0000313" key="2">
    <source>
        <dbReference type="EMBL" id="MBF4552928.1"/>
    </source>
</evidence>
<dbReference type="RefSeq" id="WP_194555795.1">
    <property type="nucleotide sequence ID" value="NZ_JADKMY010000001.1"/>
</dbReference>
<keyword evidence="3" id="KW-1185">Reference proteome</keyword>
<organism evidence="2 3">
    <name type="scientific">Corynebacterium suicordis DSM 45110</name>
    <dbReference type="NCBI Taxonomy" id="1121369"/>
    <lineage>
        <taxon>Bacteria</taxon>
        <taxon>Bacillati</taxon>
        <taxon>Actinomycetota</taxon>
        <taxon>Actinomycetes</taxon>
        <taxon>Mycobacteriales</taxon>
        <taxon>Corynebacteriaceae</taxon>
        <taxon>Corynebacterium</taxon>
    </lineage>
</organism>
<dbReference type="InterPro" id="IPR044857">
    <property type="entry name" value="T7SS_EccB_R1"/>
</dbReference>
<evidence type="ECO:0000256" key="1">
    <source>
        <dbReference type="SAM" id="Phobius"/>
    </source>
</evidence>
<comment type="caution">
    <text evidence="2">The sequence shown here is derived from an EMBL/GenBank/DDBJ whole genome shotgun (WGS) entry which is preliminary data.</text>
</comment>
<accession>A0ABR9ZHL2</accession>
<dbReference type="Proteomes" id="UP000635902">
    <property type="component" value="Unassembled WGS sequence"/>
</dbReference>